<organism evidence="1 2">
    <name type="scientific">Riccia fluitans</name>
    <dbReference type="NCBI Taxonomy" id="41844"/>
    <lineage>
        <taxon>Eukaryota</taxon>
        <taxon>Viridiplantae</taxon>
        <taxon>Streptophyta</taxon>
        <taxon>Embryophyta</taxon>
        <taxon>Marchantiophyta</taxon>
        <taxon>Marchantiopsida</taxon>
        <taxon>Marchantiidae</taxon>
        <taxon>Marchantiales</taxon>
        <taxon>Ricciaceae</taxon>
        <taxon>Riccia</taxon>
    </lineage>
</organism>
<dbReference type="AlphaFoldDB" id="A0ABD1XJG0"/>
<reference evidence="1 2" key="1">
    <citation type="submission" date="2024-09" db="EMBL/GenBank/DDBJ databases">
        <title>Chromosome-scale assembly of Riccia fluitans.</title>
        <authorList>
            <person name="Paukszto L."/>
            <person name="Sawicki J."/>
            <person name="Karawczyk K."/>
            <person name="Piernik-Szablinska J."/>
            <person name="Szczecinska M."/>
            <person name="Mazdziarz M."/>
        </authorList>
    </citation>
    <scope>NUCLEOTIDE SEQUENCE [LARGE SCALE GENOMIC DNA]</scope>
    <source>
        <strain evidence="1">Rf_01</strain>
        <tissue evidence="1">Aerial parts of the thallus</tissue>
    </source>
</reference>
<evidence type="ECO:0000313" key="1">
    <source>
        <dbReference type="EMBL" id="KAL2609077.1"/>
    </source>
</evidence>
<name>A0ABD1XJG0_9MARC</name>
<keyword evidence="2" id="KW-1185">Reference proteome</keyword>
<dbReference type="EMBL" id="JBHFFA010000008">
    <property type="protein sequence ID" value="KAL2609077.1"/>
    <property type="molecule type" value="Genomic_DNA"/>
</dbReference>
<gene>
    <name evidence="1" type="ORF">R1flu_027650</name>
</gene>
<protein>
    <submittedName>
        <fullName evidence="1">Uncharacterized protein</fullName>
    </submittedName>
</protein>
<dbReference type="Proteomes" id="UP001605036">
    <property type="component" value="Unassembled WGS sequence"/>
</dbReference>
<evidence type="ECO:0000313" key="2">
    <source>
        <dbReference type="Proteomes" id="UP001605036"/>
    </source>
</evidence>
<sequence length="71" mass="7485">MIGSRRNPEILAGIVGRVDTQKTNAWNSITFVTMTPMAPEIVILKDEGLGCEGGGTRTDPACLGSSILPLL</sequence>
<accession>A0ABD1XJG0</accession>
<comment type="caution">
    <text evidence="1">The sequence shown here is derived from an EMBL/GenBank/DDBJ whole genome shotgun (WGS) entry which is preliminary data.</text>
</comment>
<proteinExistence type="predicted"/>